<gene>
    <name evidence="3" type="ORF">S03H2_40096</name>
</gene>
<accession>X1G9H5</accession>
<dbReference type="InterPro" id="IPR036812">
    <property type="entry name" value="NAD(P)_OxRdtase_dom_sf"/>
</dbReference>
<feature type="non-terminal residue" evidence="3">
    <location>
        <position position="275"/>
    </location>
</feature>
<proteinExistence type="predicted"/>
<dbReference type="GO" id="GO:0016491">
    <property type="term" value="F:oxidoreductase activity"/>
    <property type="evidence" value="ECO:0007669"/>
    <property type="project" value="UniProtKB-KW"/>
</dbReference>
<dbReference type="PANTHER" id="PTHR43364">
    <property type="entry name" value="NADH-SPECIFIC METHYLGLYOXAL REDUCTASE-RELATED"/>
    <property type="match status" value="1"/>
</dbReference>
<evidence type="ECO:0000256" key="1">
    <source>
        <dbReference type="ARBA" id="ARBA00023002"/>
    </source>
</evidence>
<dbReference type="GO" id="GO:0005829">
    <property type="term" value="C:cytosol"/>
    <property type="evidence" value="ECO:0007669"/>
    <property type="project" value="TreeGrafter"/>
</dbReference>
<sequence length="275" mass="30729">IINRALDAGINLIDTGNLYAGGMSEKIIGKTLKENKRRHQVIISTKVDHAPRKRGVSLDEFAPQSAPNEHGNSRLNIIRACELSLKDLQTDYIDIFQIHRYYPEYHIEETLGILTDLVRQGKVRYVGCSTFPPWKVMQAIMLSEMKNYARFVCEESPYNLLDRRIENELIPLAQENGLGILGWSPLAHGVLLGLYSKEDEYPAGTRAAERGSFYADRVSAKGIEVGKKFVKLAKEAGITPAQLGVLWCKDQPGVTAALIGTRKVEHLDDLAKVLE</sequence>
<dbReference type="EMBL" id="BARU01024835">
    <property type="protein sequence ID" value="GAH53887.1"/>
    <property type="molecule type" value="Genomic_DNA"/>
</dbReference>
<dbReference type="Pfam" id="PF00248">
    <property type="entry name" value="Aldo_ket_red"/>
    <property type="match status" value="1"/>
</dbReference>
<feature type="domain" description="NADP-dependent oxidoreductase" evidence="2">
    <location>
        <begin position="1"/>
        <end position="274"/>
    </location>
</feature>
<dbReference type="AlphaFoldDB" id="X1G9H5"/>
<dbReference type="SUPFAM" id="SSF51430">
    <property type="entry name" value="NAD(P)-linked oxidoreductase"/>
    <property type="match status" value="1"/>
</dbReference>
<dbReference type="Gene3D" id="3.20.20.100">
    <property type="entry name" value="NADP-dependent oxidoreductase domain"/>
    <property type="match status" value="1"/>
</dbReference>
<dbReference type="InterPro" id="IPR050523">
    <property type="entry name" value="AKR_Detox_Biosynth"/>
</dbReference>
<comment type="caution">
    <text evidence="3">The sequence shown here is derived from an EMBL/GenBank/DDBJ whole genome shotgun (WGS) entry which is preliminary data.</text>
</comment>
<evidence type="ECO:0000259" key="2">
    <source>
        <dbReference type="Pfam" id="PF00248"/>
    </source>
</evidence>
<protein>
    <recommendedName>
        <fullName evidence="2">NADP-dependent oxidoreductase domain-containing protein</fullName>
    </recommendedName>
</protein>
<name>X1G9H5_9ZZZZ</name>
<evidence type="ECO:0000313" key="3">
    <source>
        <dbReference type="EMBL" id="GAH53887.1"/>
    </source>
</evidence>
<organism evidence="3">
    <name type="scientific">marine sediment metagenome</name>
    <dbReference type="NCBI Taxonomy" id="412755"/>
    <lineage>
        <taxon>unclassified sequences</taxon>
        <taxon>metagenomes</taxon>
        <taxon>ecological metagenomes</taxon>
    </lineage>
</organism>
<keyword evidence="1" id="KW-0560">Oxidoreductase</keyword>
<dbReference type="PANTHER" id="PTHR43364:SF4">
    <property type="entry name" value="NAD(P)-LINKED OXIDOREDUCTASE SUPERFAMILY PROTEIN"/>
    <property type="match status" value="1"/>
</dbReference>
<dbReference type="InterPro" id="IPR023210">
    <property type="entry name" value="NADP_OxRdtase_dom"/>
</dbReference>
<feature type="non-terminal residue" evidence="3">
    <location>
        <position position="1"/>
    </location>
</feature>
<reference evidence="3" key="1">
    <citation type="journal article" date="2014" name="Front. Microbiol.">
        <title>High frequency of phylogenetically diverse reductive dehalogenase-homologous genes in deep subseafloor sedimentary metagenomes.</title>
        <authorList>
            <person name="Kawai M."/>
            <person name="Futagami T."/>
            <person name="Toyoda A."/>
            <person name="Takaki Y."/>
            <person name="Nishi S."/>
            <person name="Hori S."/>
            <person name="Arai W."/>
            <person name="Tsubouchi T."/>
            <person name="Morono Y."/>
            <person name="Uchiyama I."/>
            <person name="Ito T."/>
            <person name="Fujiyama A."/>
            <person name="Inagaki F."/>
            <person name="Takami H."/>
        </authorList>
    </citation>
    <scope>NUCLEOTIDE SEQUENCE</scope>
    <source>
        <strain evidence="3">Expedition CK06-06</strain>
    </source>
</reference>